<evidence type="ECO:0000313" key="2">
    <source>
        <dbReference type="EMBL" id="KAH7025002.1"/>
    </source>
</evidence>
<evidence type="ECO:0000313" key="3">
    <source>
        <dbReference type="Proteomes" id="UP000756346"/>
    </source>
</evidence>
<gene>
    <name evidence="2" type="ORF">B0I36DRAFT_416958</name>
</gene>
<dbReference type="AlphaFoldDB" id="A0A9P9BLK4"/>
<reference evidence="2" key="1">
    <citation type="journal article" date="2021" name="Nat. Commun.">
        <title>Genetic determinants of endophytism in the Arabidopsis root mycobiome.</title>
        <authorList>
            <person name="Mesny F."/>
            <person name="Miyauchi S."/>
            <person name="Thiergart T."/>
            <person name="Pickel B."/>
            <person name="Atanasova L."/>
            <person name="Karlsson M."/>
            <person name="Huettel B."/>
            <person name="Barry K.W."/>
            <person name="Haridas S."/>
            <person name="Chen C."/>
            <person name="Bauer D."/>
            <person name="Andreopoulos W."/>
            <person name="Pangilinan J."/>
            <person name="LaButti K."/>
            <person name="Riley R."/>
            <person name="Lipzen A."/>
            <person name="Clum A."/>
            <person name="Drula E."/>
            <person name="Henrissat B."/>
            <person name="Kohler A."/>
            <person name="Grigoriev I.V."/>
            <person name="Martin F.M."/>
            <person name="Hacquard S."/>
        </authorList>
    </citation>
    <scope>NUCLEOTIDE SEQUENCE</scope>
    <source>
        <strain evidence="2">MPI-CAGE-CH-0230</strain>
    </source>
</reference>
<dbReference type="Proteomes" id="UP000756346">
    <property type="component" value="Unassembled WGS sequence"/>
</dbReference>
<feature type="compositionally biased region" description="Basic and acidic residues" evidence="1">
    <location>
        <begin position="93"/>
        <end position="104"/>
    </location>
</feature>
<organism evidence="2 3">
    <name type="scientific">Microdochium trichocladiopsis</name>
    <dbReference type="NCBI Taxonomy" id="1682393"/>
    <lineage>
        <taxon>Eukaryota</taxon>
        <taxon>Fungi</taxon>
        <taxon>Dikarya</taxon>
        <taxon>Ascomycota</taxon>
        <taxon>Pezizomycotina</taxon>
        <taxon>Sordariomycetes</taxon>
        <taxon>Xylariomycetidae</taxon>
        <taxon>Xylariales</taxon>
        <taxon>Microdochiaceae</taxon>
        <taxon>Microdochium</taxon>
    </lineage>
</organism>
<sequence length="319" mass="34137">MPSSQPIQRNQVADSDGKAQHHRLNAADNAGQLPRRERGLIKPGTVKITTTQSKEVKRSLLTSADRIAKFLNDGPELSRSDDDDDGSQCSLSHELHKPGDSYKEAAQRDQSLVFHKASGLVYKKKSVPRETPAEAFMLPEHTLLPRQHLTTSSPSKTSDATGPATEHNKTSAAHVVAAQPLHKDSGCQLGSSTAADAVRQGTATAPDSVAPRSGQHEDEDGDWVDIQPLSREHFNYVHLTDAKAKGKANTAPATATAAMGDLLLPACEFIVSLRRQNHPGVDQADFLELAREMVAASLSGDQAGVEAGEAALRGLLRST</sequence>
<proteinExistence type="predicted"/>
<name>A0A9P9BLK4_9PEZI</name>
<evidence type="ECO:0000256" key="1">
    <source>
        <dbReference type="SAM" id="MobiDB-lite"/>
    </source>
</evidence>
<keyword evidence="3" id="KW-1185">Reference proteome</keyword>
<dbReference type="RefSeq" id="XP_046008550.1">
    <property type="nucleotide sequence ID" value="XM_046162094.1"/>
</dbReference>
<feature type="compositionally biased region" description="Polar residues" evidence="1">
    <location>
        <begin position="148"/>
        <end position="160"/>
    </location>
</feature>
<feature type="region of interest" description="Disordered" evidence="1">
    <location>
        <begin position="1"/>
        <end position="47"/>
    </location>
</feature>
<protein>
    <submittedName>
        <fullName evidence="2">Uncharacterized protein</fullName>
    </submittedName>
</protein>
<dbReference type="EMBL" id="JAGTJQ010000009">
    <property type="protein sequence ID" value="KAH7025002.1"/>
    <property type="molecule type" value="Genomic_DNA"/>
</dbReference>
<feature type="region of interest" description="Disordered" evidence="1">
    <location>
        <begin position="184"/>
        <end position="222"/>
    </location>
</feature>
<feature type="compositionally biased region" description="Polar residues" evidence="1">
    <location>
        <begin position="1"/>
        <end position="13"/>
    </location>
</feature>
<feature type="region of interest" description="Disordered" evidence="1">
    <location>
        <begin position="136"/>
        <end position="172"/>
    </location>
</feature>
<dbReference type="GeneID" id="70191640"/>
<accession>A0A9P9BLK4</accession>
<feature type="region of interest" description="Disordered" evidence="1">
    <location>
        <begin position="72"/>
        <end position="104"/>
    </location>
</feature>
<comment type="caution">
    <text evidence="2">The sequence shown here is derived from an EMBL/GenBank/DDBJ whole genome shotgun (WGS) entry which is preliminary data.</text>
</comment>